<feature type="domain" description="Glycoside hydrolase family 5" evidence="6">
    <location>
        <begin position="59"/>
        <end position="386"/>
    </location>
</feature>
<sequence length="507" mass="58470">MLLLLLLISILFNFTSHAQLLEVHLDENAQFVDSQGRVLMFHGINSVFKKPPYYDMNDVSDKRLNLFRKWGFNVVRLGVLWHPTYPEGPGRLNESYLEAIEMQVEKFAQAGIYVILDMHQDSLSTMFGSYDAIPLWLLNSFSKPPWIFRYPWPRKNLPSGDWEGYTTYACQKAFQDIYDNQKLAWNYWGDFWEEVAKRFKDKTNVLGYELINEPFAGNIYTNPLRGIPGYAGKKNLAPVYDYLVFRIRHVDKRKFIFFEGVTWSVLDVLKPTGYSGPGFTRVPGAEDDPEEYRRSVFSYHYYCPFIQFVNTSQPYSAFRRTMCNKIIMPKMFSSVKKVAKSLKSGLFLTEFGICVPDGNPNSINTLECEAVMEGADVRLQSWTYWNGPQFFDEEGNPRNATVKSFSRVYPLSMVGIPIYLFFRVENGSALYAFSSTNLTSDFAKKGKPIASIFLPIEMHYPHGYRIEIDPKSIFYNVAKENDHLIELFGPLDGIIEGTIIMTSIHAL</sequence>
<dbReference type="Proteomes" id="UP000321570">
    <property type="component" value="Unassembled WGS sequence"/>
</dbReference>
<dbReference type="Proteomes" id="UP000274504">
    <property type="component" value="Unassembled WGS sequence"/>
</dbReference>
<reference evidence="8 10" key="2">
    <citation type="submission" date="2018-11" db="EMBL/GenBank/DDBJ databases">
        <authorList>
            <consortium name="Pathogen Informatics"/>
        </authorList>
    </citation>
    <scope>NUCLEOTIDE SEQUENCE [LARGE SCALE GENOMIC DNA]</scope>
</reference>
<dbReference type="GO" id="GO:1901136">
    <property type="term" value="P:carbohydrate derivative catabolic process"/>
    <property type="evidence" value="ECO:0007669"/>
    <property type="project" value="UniProtKB-ARBA"/>
</dbReference>
<dbReference type="InterPro" id="IPR001547">
    <property type="entry name" value="Glyco_hydro_5"/>
</dbReference>
<dbReference type="InterPro" id="IPR052066">
    <property type="entry name" value="Glycosphingolipid_Hydrolases"/>
</dbReference>
<evidence type="ECO:0000313" key="10">
    <source>
        <dbReference type="Proteomes" id="UP000274504"/>
    </source>
</evidence>
<feature type="domain" description="Glycoside hydrolase family 5 C-terminal" evidence="7">
    <location>
        <begin position="407"/>
        <end position="475"/>
    </location>
</feature>
<dbReference type="EMBL" id="CABIJS010000233">
    <property type="protein sequence ID" value="VUZ47260.1"/>
    <property type="molecule type" value="Genomic_DNA"/>
</dbReference>
<dbReference type="InterPro" id="IPR018087">
    <property type="entry name" value="Glyco_hydro_5_CS"/>
</dbReference>
<protein>
    <submittedName>
        <fullName evidence="12">Cellulase domain-containing protein</fullName>
    </submittedName>
</protein>
<dbReference type="GO" id="GO:0004553">
    <property type="term" value="F:hydrolase activity, hydrolyzing O-glycosyl compounds"/>
    <property type="evidence" value="ECO:0007669"/>
    <property type="project" value="InterPro"/>
</dbReference>
<dbReference type="OrthoDB" id="1887033at2759"/>
<evidence type="ECO:0000259" key="7">
    <source>
        <dbReference type="Pfam" id="PF18564"/>
    </source>
</evidence>
<dbReference type="PANTHER" id="PTHR31308">
    <property type="match status" value="1"/>
</dbReference>
<keyword evidence="11" id="KW-1185">Reference proteome</keyword>
<dbReference type="Gene3D" id="3.20.20.80">
    <property type="entry name" value="Glycosidases"/>
    <property type="match status" value="1"/>
</dbReference>
<evidence type="ECO:0000256" key="5">
    <source>
        <dbReference type="SAM" id="SignalP"/>
    </source>
</evidence>
<dbReference type="WBParaSite" id="HDID_0000164101-mRNA-1">
    <property type="protein sequence ID" value="HDID_0000164101-mRNA-1"/>
    <property type="gene ID" value="HDID_0000164101"/>
</dbReference>
<dbReference type="Gene3D" id="2.60.40.1180">
    <property type="entry name" value="Golgi alpha-mannosidase II"/>
    <property type="match status" value="1"/>
</dbReference>
<dbReference type="PANTHER" id="PTHR31308:SF3">
    <property type="entry name" value="ENDOGLYCOCERAMIDASE"/>
    <property type="match status" value="1"/>
</dbReference>
<dbReference type="InterPro" id="IPR041036">
    <property type="entry name" value="GH5_C"/>
</dbReference>
<dbReference type="PROSITE" id="PS00659">
    <property type="entry name" value="GLYCOSYL_HYDROL_F5"/>
    <property type="match status" value="1"/>
</dbReference>
<reference evidence="9 11" key="3">
    <citation type="submission" date="2019-07" db="EMBL/GenBank/DDBJ databases">
        <authorList>
            <person name="Jastrzebski P J."/>
            <person name="Paukszto L."/>
            <person name="Jastrzebski P J."/>
        </authorList>
    </citation>
    <scope>NUCLEOTIDE SEQUENCE [LARGE SCALE GENOMIC DNA]</scope>
    <source>
        <strain evidence="9 11">WMS-il1</strain>
    </source>
</reference>
<dbReference type="InterPro" id="IPR017853">
    <property type="entry name" value="GH"/>
</dbReference>
<keyword evidence="5" id="KW-0732">Signal</keyword>
<evidence type="ECO:0000256" key="2">
    <source>
        <dbReference type="ARBA" id="ARBA00022801"/>
    </source>
</evidence>
<evidence type="ECO:0000256" key="4">
    <source>
        <dbReference type="RuleBase" id="RU361153"/>
    </source>
</evidence>
<keyword evidence="2 4" id="KW-0378">Hydrolase</keyword>
<organism evidence="12">
    <name type="scientific">Hymenolepis diminuta</name>
    <name type="common">Rat tapeworm</name>
    <dbReference type="NCBI Taxonomy" id="6216"/>
    <lineage>
        <taxon>Eukaryota</taxon>
        <taxon>Metazoa</taxon>
        <taxon>Spiralia</taxon>
        <taxon>Lophotrochozoa</taxon>
        <taxon>Platyhelminthes</taxon>
        <taxon>Cestoda</taxon>
        <taxon>Eucestoda</taxon>
        <taxon>Cyclophyllidea</taxon>
        <taxon>Hymenolepididae</taxon>
        <taxon>Hymenolepis</taxon>
    </lineage>
</organism>
<evidence type="ECO:0000259" key="6">
    <source>
        <dbReference type="Pfam" id="PF00150"/>
    </source>
</evidence>
<reference evidence="12" key="1">
    <citation type="submission" date="2017-02" db="UniProtKB">
        <authorList>
            <consortium name="WormBaseParasite"/>
        </authorList>
    </citation>
    <scope>IDENTIFICATION</scope>
</reference>
<dbReference type="GO" id="GO:0016042">
    <property type="term" value="P:lipid catabolic process"/>
    <property type="evidence" value="ECO:0007669"/>
    <property type="project" value="UniProtKB-ARBA"/>
</dbReference>
<evidence type="ECO:0000313" key="8">
    <source>
        <dbReference type="EMBL" id="VDL19103.1"/>
    </source>
</evidence>
<comment type="similarity">
    <text evidence="1 4">Belongs to the glycosyl hydrolase 5 (cellulase A) family.</text>
</comment>
<dbReference type="AlphaFoldDB" id="A0A0R3SB40"/>
<keyword evidence="3 4" id="KW-0326">Glycosidase</keyword>
<proteinExistence type="inferred from homology"/>
<dbReference type="SUPFAM" id="SSF51445">
    <property type="entry name" value="(Trans)glycosidases"/>
    <property type="match status" value="1"/>
</dbReference>
<feature type="chain" id="PRO_5044546497" evidence="5">
    <location>
        <begin position="19"/>
        <end position="507"/>
    </location>
</feature>
<dbReference type="STRING" id="6216.A0A0R3SB40"/>
<dbReference type="GO" id="GO:0000272">
    <property type="term" value="P:polysaccharide catabolic process"/>
    <property type="evidence" value="ECO:0007669"/>
    <property type="project" value="InterPro"/>
</dbReference>
<feature type="signal peptide" evidence="5">
    <location>
        <begin position="1"/>
        <end position="18"/>
    </location>
</feature>
<accession>A0A0R3SB40</accession>
<evidence type="ECO:0000313" key="11">
    <source>
        <dbReference type="Proteomes" id="UP000321570"/>
    </source>
</evidence>
<dbReference type="Pfam" id="PF00150">
    <property type="entry name" value="Cellulase"/>
    <property type="match status" value="1"/>
</dbReference>
<name>A0A0R3SB40_HYMDI</name>
<evidence type="ECO:0000256" key="3">
    <source>
        <dbReference type="ARBA" id="ARBA00023295"/>
    </source>
</evidence>
<evidence type="ECO:0000313" key="9">
    <source>
        <dbReference type="EMBL" id="VUZ47260.1"/>
    </source>
</evidence>
<dbReference type="InterPro" id="IPR013780">
    <property type="entry name" value="Glyco_hydro_b"/>
</dbReference>
<dbReference type="EMBL" id="UYSG01000322">
    <property type="protein sequence ID" value="VDL19103.1"/>
    <property type="molecule type" value="Genomic_DNA"/>
</dbReference>
<gene>
    <name evidence="8" type="ORF">HDID_LOCUS1642</name>
    <name evidence="9" type="ORF">WMSIL1_LOCUS6886</name>
</gene>
<evidence type="ECO:0000313" key="12">
    <source>
        <dbReference type="WBParaSite" id="HDID_0000164101-mRNA-1"/>
    </source>
</evidence>
<dbReference type="Pfam" id="PF18564">
    <property type="entry name" value="Glyco_hydro_5_C"/>
    <property type="match status" value="1"/>
</dbReference>
<evidence type="ECO:0000256" key="1">
    <source>
        <dbReference type="ARBA" id="ARBA00005641"/>
    </source>
</evidence>